<dbReference type="PANTHER" id="PTHR30346">
    <property type="entry name" value="TRANSCRIPTIONAL DUAL REGULATOR HCAR-RELATED"/>
    <property type="match status" value="1"/>
</dbReference>
<dbReference type="Proteomes" id="UP000321794">
    <property type="component" value="Unassembled WGS sequence"/>
</dbReference>
<keyword evidence="4" id="KW-0804">Transcription</keyword>
<keyword evidence="3" id="KW-0238">DNA-binding</keyword>
<feature type="domain" description="HTH lysR-type" evidence="5">
    <location>
        <begin position="4"/>
        <end position="61"/>
    </location>
</feature>
<proteinExistence type="inferred from homology"/>
<dbReference type="EMBL" id="BJZK01000012">
    <property type="protein sequence ID" value="GEO72022.1"/>
    <property type="molecule type" value="Genomic_DNA"/>
</dbReference>
<evidence type="ECO:0000259" key="5">
    <source>
        <dbReference type="PROSITE" id="PS50931"/>
    </source>
</evidence>
<dbReference type="SUPFAM" id="SSF46785">
    <property type="entry name" value="Winged helix' DNA-binding domain"/>
    <property type="match status" value="1"/>
</dbReference>
<dbReference type="PROSITE" id="PS50931">
    <property type="entry name" value="HTH_LYSR"/>
    <property type="match status" value="1"/>
</dbReference>
<evidence type="ECO:0000313" key="7">
    <source>
        <dbReference type="Proteomes" id="UP000321794"/>
    </source>
</evidence>
<comment type="caution">
    <text evidence="6">The sequence shown here is derived from an EMBL/GenBank/DDBJ whole genome shotgun (WGS) entry which is preliminary data.</text>
</comment>
<dbReference type="Pfam" id="PF03466">
    <property type="entry name" value="LysR_substrate"/>
    <property type="match status" value="1"/>
</dbReference>
<dbReference type="InterPro" id="IPR036390">
    <property type="entry name" value="WH_DNA-bd_sf"/>
</dbReference>
<dbReference type="Pfam" id="PF00126">
    <property type="entry name" value="HTH_1"/>
    <property type="match status" value="1"/>
</dbReference>
<dbReference type="PANTHER" id="PTHR30346:SF0">
    <property type="entry name" value="HCA OPERON TRANSCRIPTIONAL ACTIVATOR HCAR"/>
    <property type="match status" value="1"/>
</dbReference>
<dbReference type="SUPFAM" id="SSF53850">
    <property type="entry name" value="Periplasmic binding protein-like II"/>
    <property type="match status" value="1"/>
</dbReference>
<comment type="similarity">
    <text evidence="1">Belongs to the LysR transcriptional regulatory family.</text>
</comment>
<evidence type="ECO:0000313" key="6">
    <source>
        <dbReference type="EMBL" id="GEO72022.1"/>
    </source>
</evidence>
<name>A0ABQ0WZZ3_9LACO</name>
<dbReference type="InterPro" id="IPR005119">
    <property type="entry name" value="LysR_subst-bd"/>
</dbReference>
<dbReference type="Gene3D" id="3.40.190.10">
    <property type="entry name" value="Periplasmic binding protein-like II"/>
    <property type="match status" value="2"/>
</dbReference>
<gene>
    <name evidence="6" type="ORF">LZY01_11900</name>
</gene>
<evidence type="ECO:0000256" key="1">
    <source>
        <dbReference type="ARBA" id="ARBA00009437"/>
    </source>
</evidence>
<evidence type="ECO:0000256" key="3">
    <source>
        <dbReference type="ARBA" id="ARBA00023125"/>
    </source>
</evidence>
<organism evidence="6 7">
    <name type="scientific">Levilactobacillus zymae</name>
    <dbReference type="NCBI Taxonomy" id="267363"/>
    <lineage>
        <taxon>Bacteria</taxon>
        <taxon>Bacillati</taxon>
        <taxon>Bacillota</taxon>
        <taxon>Bacilli</taxon>
        <taxon>Lactobacillales</taxon>
        <taxon>Lactobacillaceae</taxon>
        <taxon>Levilactobacillus</taxon>
    </lineage>
</organism>
<sequence>MLNMNSMQLKCLISLGQTHSITRTAAKLYVAQSTVSKNLKRLEDELGFPILTVQAHQTHLTPEGQYLWTHVQKLDAQFTAVIEHIYAQKASTPITVAHSIIPFERAFLPLFIQRFAAHHQRPVHLINFSPSAYADSLNLLLQQEATFLLMQEDFFRHDPRISFTPLLQARYSVVIPRQHPLAAHPLIALDDLAHQHLWVWNSEPPVQSVVQVSQLIRDQVPSATLTPVANIAECAMYAASGAGLGIVPSVAYDTGNPDVVYNFLDVPIPINYGVSYLRTTKKEAYFPAVIHDLTTAVKTKKDLWS</sequence>
<accession>A0ABQ0WZZ3</accession>
<dbReference type="InterPro" id="IPR036388">
    <property type="entry name" value="WH-like_DNA-bd_sf"/>
</dbReference>
<reference evidence="6 7" key="1">
    <citation type="submission" date="2019-07" db="EMBL/GenBank/DDBJ databases">
        <title>Whole genome shotgun sequence of Lactobacillus zymae NBRC 107157.</title>
        <authorList>
            <person name="Hosoyama A."/>
            <person name="Uohara A."/>
            <person name="Ohji S."/>
            <person name="Ichikawa N."/>
        </authorList>
    </citation>
    <scope>NUCLEOTIDE SEQUENCE [LARGE SCALE GENOMIC DNA]</scope>
    <source>
        <strain evidence="6 7">NBRC 107157</strain>
    </source>
</reference>
<keyword evidence="7" id="KW-1185">Reference proteome</keyword>
<keyword evidence="2" id="KW-0805">Transcription regulation</keyword>
<protein>
    <recommendedName>
        <fullName evidence="5">HTH lysR-type domain-containing protein</fullName>
    </recommendedName>
</protein>
<dbReference type="InterPro" id="IPR000847">
    <property type="entry name" value="LysR_HTH_N"/>
</dbReference>
<evidence type="ECO:0000256" key="2">
    <source>
        <dbReference type="ARBA" id="ARBA00023015"/>
    </source>
</evidence>
<dbReference type="Gene3D" id="1.10.10.10">
    <property type="entry name" value="Winged helix-like DNA-binding domain superfamily/Winged helix DNA-binding domain"/>
    <property type="match status" value="1"/>
</dbReference>
<evidence type="ECO:0000256" key="4">
    <source>
        <dbReference type="ARBA" id="ARBA00023163"/>
    </source>
</evidence>